<evidence type="ECO:0000256" key="1">
    <source>
        <dbReference type="SAM" id="SignalP"/>
    </source>
</evidence>
<dbReference type="PANTHER" id="PTHR33706:SF1">
    <property type="entry name" value="TPR REPEAT PROTEIN"/>
    <property type="match status" value="1"/>
</dbReference>
<dbReference type="Proteomes" id="UP000265926">
    <property type="component" value="Unassembled WGS sequence"/>
</dbReference>
<proteinExistence type="predicted"/>
<name>A0A399T929_9BACT</name>
<dbReference type="SUPFAM" id="SSF82185">
    <property type="entry name" value="Histone H3 K4-specific methyltransferase SET7/9 N-terminal domain"/>
    <property type="match status" value="2"/>
</dbReference>
<dbReference type="InterPro" id="IPR011652">
    <property type="entry name" value="MORN_2"/>
</dbReference>
<evidence type="ECO:0000313" key="2">
    <source>
        <dbReference type="EMBL" id="RIJ50433.1"/>
    </source>
</evidence>
<evidence type="ECO:0000313" key="3">
    <source>
        <dbReference type="Proteomes" id="UP000265926"/>
    </source>
</evidence>
<dbReference type="Pfam" id="PF07661">
    <property type="entry name" value="MORN_2"/>
    <property type="match status" value="3"/>
</dbReference>
<dbReference type="RefSeq" id="WP_119435903.1">
    <property type="nucleotide sequence ID" value="NZ_QWGR01000001.1"/>
</dbReference>
<comment type="caution">
    <text evidence="2">The sequence shown here is derived from an EMBL/GenBank/DDBJ whole genome shotgun (WGS) entry which is preliminary data.</text>
</comment>
<dbReference type="OrthoDB" id="9785122at2"/>
<accession>A0A399T929</accession>
<evidence type="ECO:0008006" key="4">
    <source>
        <dbReference type="Google" id="ProtNLM"/>
    </source>
</evidence>
<keyword evidence="3" id="KW-1185">Reference proteome</keyword>
<sequence>MYKLLVLFIFLPFLSFSQINQTDANGLRQGLWKKTQPNGRPVYEGAFKDGKPVGEWKRYHPGGQVKALIEYRGDTAHTQLFDVWRKKLAEGDFLNEKKTGVWSVFKENQKVADEEYLNGVKDGVSHRYYDTGEVMEESHWKNDVQEGDYQVFFKTGEPYMQCKMQNNMRNGLFLVYFENGQQEVVGAYRNNLRHDEWKYYDEDGKYLYSLFYNEGQILNPQVRDSIDSLQMKELEKNKGHLLDPEKFMQDPSEYMMQNKMFR</sequence>
<feature type="signal peptide" evidence="1">
    <location>
        <begin position="1"/>
        <end position="17"/>
    </location>
</feature>
<reference evidence="2 3" key="1">
    <citation type="submission" date="2018-08" db="EMBL/GenBank/DDBJ databases">
        <title>Pallidiluteibacterium maritimus gen. nov., sp. nov., isolated from coastal sediment.</title>
        <authorList>
            <person name="Zhou L.Y."/>
        </authorList>
    </citation>
    <scope>NUCLEOTIDE SEQUENCE [LARGE SCALE GENOMIC DNA]</scope>
    <source>
        <strain evidence="2 3">XSD2</strain>
    </source>
</reference>
<keyword evidence="1" id="KW-0732">Signal</keyword>
<gene>
    <name evidence="2" type="ORF">D1614_00380</name>
</gene>
<organism evidence="2 3">
    <name type="scientific">Maribellus luteus</name>
    <dbReference type="NCBI Taxonomy" id="2305463"/>
    <lineage>
        <taxon>Bacteria</taxon>
        <taxon>Pseudomonadati</taxon>
        <taxon>Bacteroidota</taxon>
        <taxon>Bacteroidia</taxon>
        <taxon>Marinilabiliales</taxon>
        <taxon>Prolixibacteraceae</taxon>
        <taxon>Maribellus</taxon>
    </lineage>
</organism>
<dbReference type="Gene3D" id="2.20.110.10">
    <property type="entry name" value="Histone H3 K4-specific methyltransferase SET7/9 N-terminal domain"/>
    <property type="match status" value="1"/>
</dbReference>
<dbReference type="AlphaFoldDB" id="A0A399T929"/>
<protein>
    <recommendedName>
        <fullName evidence="4">Toxin-antitoxin system YwqK family antitoxin</fullName>
    </recommendedName>
</protein>
<dbReference type="EMBL" id="QWGR01000001">
    <property type="protein sequence ID" value="RIJ50433.1"/>
    <property type="molecule type" value="Genomic_DNA"/>
</dbReference>
<dbReference type="Gene3D" id="3.90.930.1">
    <property type="match status" value="1"/>
</dbReference>
<dbReference type="PANTHER" id="PTHR33706">
    <property type="entry name" value="MORN VARIANT REPEAT PROTEIN"/>
    <property type="match status" value="1"/>
</dbReference>
<feature type="chain" id="PRO_5017180571" description="Toxin-antitoxin system YwqK family antitoxin" evidence="1">
    <location>
        <begin position="18"/>
        <end position="262"/>
    </location>
</feature>